<name>A0A8H9II81_9BURK</name>
<dbReference type="Gene3D" id="3.40.50.300">
    <property type="entry name" value="P-loop containing nucleotide triphosphate hydrolases"/>
    <property type="match status" value="1"/>
</dbReference>
<dbReference type="Gene3D" id="3.40.50.2300">
    <property type="match status" value="1"/>
</dbReference>
<protein>
    <submittedName>
        <fullName evidence="1">Pilus assembly protein CpaE</fullName>
    </submittedName>
</protein>
<dbReference type="SUPFAM" id="SSF52540">
    <property type="entry name" value="P-loop containing nucleoside triphosphate hydrolases"/>
    <property type="match status" value="1"/>
</dbReference>
<keyword evidence="2" id="KW-1185">Reference proteome</keyword>
<evidence type="ECO:0000313" key="2">
    <source>
        <dbReference type="Proteomes" id="UP000608923"/>
    </source>
</evidence>
<accession>A0A8H9II81</accession>
<dbReference type="AlphaFoldDB" id="A0A8H9II81"/>
<organism evidence="1 2">
    <name type="scientific">Alcaligenes pakistanensis</name>
    <dbReference type="NCBI Taxonomy" id="1482717"/>
    <lineage>
        <taxon>Bacteria</taxon>
        <taxon>Pseudomonadati</taxon>
        <taxon>Pseudomonadota</taxon>
        <taxon>Betaproteobacteria</taxon>
        <taxon>Burkholderiales</taxon>
        <taxon>Alcaligenaceae</taxon>
        <taxon>Alcaligenes</taxon>
    </lineage>
</organism>
<reference evidence="2" key="1">
    <citation type="journal article" date="2019" name="Int. J. Syst. Evol. Microbiol.">
        <title>The Global Catalogue of Microorganisms (GCM) 10K type strain sequencing project: providing services to taxonomists for standard genome sequencing and annotation.</title>
        <authorList>
            <consortium name="The Broad Institute Genomics Platform"/>
            <consortium name="The Broad Institute Genome Sequencing Center for Infectious Disease"/>
            <person name="Wu L."/>
            <person name="Ma J."/>
        </authorList>
    </citation>
    <scope>NUCLEOTIDE SEQUENCE [LARGE SCALE GENOMIC DNA]</scope>
    <source>
        <strain evidence="2">KCTC 42083</strain>
    </source>
</reference>
<dbReference type="EMBL" id="BMZN01000001">
    <property type="protein sequence ID" value="GHC40192.1"/>
    <property type="molecule type" value="Genomic_DNA"/>
</dbReference>
<dbReference type="Proteomes" id="UP000608923">
    <property type="component" value="Unassembled WGS sequence"/>
</dbReference>
<dbReference type="InterPro" id="IPR027417">
    <property type="entry name" value="P-loop_NTPase"/>
</dbReference>
<evidence type="ECO:0000313" key="1">
    <source>
        <dbReference type="EMBL" id="GHC40192.1"/>
    </source>
</evidence>
<sequence>MQRYREYLLCTEHPELAVMINTAAAGLLTVRAIEPSTESLRRELAQQAEPLVFFDFAHGQHGEENGQIVTLVRSLARLDASVQRVAVGRASVPQGPVNALRAGANEFLNLDTNEDLQQQLQILIERLGQTQHSPLLDKPFRSVLLMGARIGVGCSTIASSLSWLLQQEMNRLGKEVRGLSSAKPLPVELVPLPERVGLLDLGAPTGDCALYMGLGSDFDFIQAASQRHRMDDTMLHSALAQHSSGLNLLSLPADVNTLNQISLEDSLGLCSYLRERMGCLVIDAGGFPNPRFLVELESLVDEVLVVTDQSMGALVSLAEFLALRAQFDALANVRLVVNQFDPAYGFSGQAIAERFGLELAAVLPDRRLGHMRSASLGKILVQVDEKDPYTRALQSLATGLTGRRQGLSQNKVSTVLGRLKFRFGG</sequence>
<proteinExistence type="predicted"/>
<dbReference type="RefSeq" id="WP_229840967.1">
    <property type="nucleotide sequence ID" value="NZ_BMZN01000001.1"/>
</dbReference>
<comment type="caution">
    <text evidence="1">The sequence shown here is derived from an EMBL/GenBank/DDBJ whole genome shotgun (WGS) entry which is preliminary data.</text>
</comment>
<gene>
    <name evidence="1" type="ORF">GCM10010096_08230</name>
</gene>